<comment type="caution">
    <text evidence="1">The sequence shown here is derived from an EMBL/GenBank/DDBJ whole genome shotgun (WGS) entry which is preliminary data.</text>
</comment>
<proteinExistence type="predicted"/>
<protein>
    <submittedName>
        <fullName evidence="1">Class 3 adenylate cyclase</fullName>
    </submittedName>
</protein>
<keyword evidence="2" id="KW-1185">Reference proteome</keyword>
<dbReference type="AlphaFoldDB" id="A0A7X0MTI4"/>
<evidence type="ECO:0000313" key="1">
    <source>
        <dbReference type="EMBL" id="MBB6508518.1"/>
    </source>
</evidence>
<dbReference type="InterPro" id="IPR029787">
    <property type="entry name" value="Nucleotide_cyclase"/>
</dbReference>
<dbReference type="RefSeq" id="WP_184654475.1">
    <property type="nucleotide sequence ID" value="NZ_JACHBU010000003.1"/>
</dbReference>
<dbReference type="SUPFAM" id="SSF55073">
    <property type="entry name" value="Nucleotide cyclase"/>
    <property type="match status" value="1"/>
</dbReference>
<accession>A0A7X0MTI4</accession>
<dbReference type="Gene3D" id="3.30.70.1230">
    <property type="entry name" value="Nucleotide cyclase"/>
    <property type="match status" value="1"/>
</dbReference>
<organism evidence="1 2">
    <name type="scientific">Rhizobium soli</name>
    <dbReference type="NCBI Taxonomy" id="424798"/>
    <lineage>
        <taxon>Bacteria</taxon>
        <taxon>Pseudomonadati</taxon>
        <taxon>Pseudomonadota</taxon>
        <taxon>Alphaproteobacteria</taxon>
        <taxon>Hyphomicrobiales</taxon>
        <taxon>Rhizobiaceae</taxon>
        <taxon>Rhizobium/Agrobacterium group</taxon>
        <taxon>Rhizobium</taxon>
    </lineage>
</organism>
<dbReference type="Proteomes" id="UP000585437">
    <property type="component" value="Unassembled WGS sequence"/>
</dbReference>
<gene>
    <name evidence="1" type="ORF">F4695_001867</name>
</gene>
<dbReference type="EMBL" id="JACHBU010000003">
    <property type="protein sequence ID" value="MBB6508518.1"/>
    <property type="molecule type" value="Genomic_DNA"/>
</dbReference>
<evidence type="ECO:0000313" key="2">
    <source>
        <dbReference type="Proteomes" id="UP000585437"/>
    </source>
</evidence>
<name>A0A7X0MTI4_9HYPH</name>
<reference evidence="1 2" key="1">
    <citation type="submission" date="2020-08" db="EMBL/GenBank/DDBJ databases">
        <title>The Agave Microbiome: Exploring the role of microbial communities in plant adaptations to desert environments.</title>
        <authorList>
            <person name="Partida-Martinez L.P."/>
        </authorList>
    </citation>
    <scope>NUCLEOTIDE SEQUENCE [LARGE SCALE GENOMIC DNA]</scope>
    <source>
        <strain evidence="1 2">AS3.12</strain>
    </source>
</reference>
<sequence>MSWKEDLDTWVDGHLDTAFEVRDGSVVPSTDSVTNKQAVKLDAAFLYADLAGSSDLARHCPWDTTAKIIRAFLDTSTRLIRAYKGEIRSFDGDRVMGVFVGDTPRRNATKCAREIFYTVESILGPKATKKFQSISSNNIKLKCGVGVDYGTSRAVRAGIRNSNDLIWIGRPPNMAAKLSDIREYPYSVMIHKDVYDVLEDADKFQSGNNIWESRTYNLSGVDHSIYRTKYPKYP</sequence>